<protein>
    <submittedName>
        <fullName evidence="5">FadR family transcriptional regulator</fullName>
    </submittedName>
</protein>
<dbReference type="CDD" id="cd07377">
    <property type="entry name" value="WHTH_GntR"/>
    <property type="match status" value="1"/>
</dbReference>
<dbReference type="SMART" id="SM00895">
    <property type="entry name" value="FCD"/>
    <property type="match status" value="1"/>
</dbReference>
<dbReference type="InterPro" id="IPR036390">
    <property type="entry name" value="WH_DNA-bd_sf"/>
</dbReference>
<dbReference type="Gene3D" id="1.20.120.530">
    <property type="entry name" value="GntR ligand-binding domain-like"/>
    <property type="match status" value="1"/>
</dbReference>
<feature type="domain" description="HTH gntR-type" evidence="4">
    <location>
        <begin position="9"/>
        <end position="79"/>
    </location>
</feature>
<reference evidence="5 6" key="1">
    <citation type="submission" date="2018-11" db="EMBL/GenBank/DDBJ databases">
        <title>Vibrio LJC006 sp. nov., isolated from seawater during the bloom of the enteromorpha.</title>
        <authorList>
            <person name="Liang J."/>
        </authorList>
    </citation>
    <scope>NUCLEOTIDE SEQUENCE [LARGE SCALE GENOMIC DNA]</scope>
    <source>
        <strain evidence="5 6">LJC006</strain>
    </source>
</reference>
<dbReference type="InterPro" id="IPR008920">
    <property type="entry name" value="TF_FadR/GntR_C"/>
</dbReference>
<evidence type="ECO:0000313" key="6">
    <source>
        <dbReference type="Proteomes" id="UP000281112"/>
    </source>
</evidence>
<dbReference type="Gene3D" id="1.10.10.10">
    <property type="entry name" value="Winged helix-like DNA-binding domain superfamily/Winged helix DNA-binding domain"/>
    <property type="match status" value="1"/>
</dbReference>
<dbReference type="RefSeq" id="WP_124938135.1">
    <property type="nucleotide sequence ID" value="NZ_RJVQ01000007.1"/>
</dbReference>
<accession>A0A3N9TDK1</accession>
<organism evidence="5 6">
    <name type="scientific">Vibrio viridaestus</name>
    <dbReference type="NCBI Taxonomy" id="2487322"/>
    <lineage>
        <taxon>Bacteria</taxon>
        <taxon>Pseudomonadati</taxon>
        <taxon>Pseudomonadota</taxon>
        <taxon>Gammaproteobacteria</taxon>
        <taxon>Vibrionales</taxon>
        <taxon>Vibrionaceae</taxon>
        <taxon>Vibrio</taxon>
    </lineage>
</organism>
<dbReference type="Proteomes" id="UP000281112">
    <property type="component" value="Unassembled WGS sequence"/>
</dbReference>
<dbReference type="InterPro" id="IPR000524">
    <property type="entry name" value="Tscrpt_reg_HTH_GntR"/>
</dbReference>
<dbReference type="Pfam" id="PF07729">
    <property type="entry name" value="FCD"/>
    <property type="match status" value="1"/>
</dbReference>
<keyword evidence="3" id="KW-0804">Transcription</keyword>
<dbReference type="PROSITE" id="PS50949">
    <property type="entry name" value="HTH_GNTR"/>
    <property type="match status" value="1"/>
</dbReference>
<dbReference type="SUPFAM" id="SSF46785">
    <property type="entry name" value="Winged helix' DNA-binding domain"/>
    <property type="match status" value="1"/>
</dbReference>
<evidence type="ECO:0000256" key="1">
    <source>
        <dbReference type="ARBA" id="ARBA00023015"/>
    </source>
</evidence>
<sequence length="246" mass="28200">MPLKTRTKRKLSDLIVDEVKRLIVSEKLKPGDRLPSEKELIEQYEISKGTVREAMKALEVEGLIKTKPGPGGGAWLTAVGTEPASRALRNYLYFKQTNAEDIYQLRKLVEVELAVSVVGRLSEDDFIKLREFTDVCAIRPTTEIEQHQQKVAELEFHNVLAGACPSPILGFMGQFLNEILRDMVVLKKSYLVDYYEFTKSNVDYHYELIKAYEEEDATLVRKLMSEHMVEAETHFIELDGRISKQM</sequence>
<dbReference type="EMBL" id="RJVQ01000007">
    <property type="protein sequence ID" value="RQW62139.1"/>
    <property type="molecule type" value="Genomic_DNA"/>
</dbReference>
<keyword evidence="1" id="KW-0805">Transcription regulation</keyword>
<dbReference type="SMART" id="SM00345">
    <property type="entry name" value="HTH_GNTR"/>
    <property type="match status" value="1"/>
</dbReference>
<dbReference type="OrthoDB" id="9028214at2"/>
<name>A0A3N9TDK1_9VIBR</name>
<comment type="caution">
    <text evidence="5">The sequence shown here is derived from an EMBL/GenBank/DDBJ whole genome shotgun (WGS) entry which is preliminary data.</text>
</comment>
<gene>
    <name evidence="5" type="ORF">EES38_15595</name>
</gene>
<evidence type="ECO:0000256" key="3">
    <source>
        <dbReference type="ARBA" id="ARBA00023163"/>
    </source>
</evidence>
<dbReference type="SUPFAM" id="SSF48008">
    <property type="entry name" value="GntR ligand-binding domain-like"/>
    <property type="match status" value="1"/>
</dbReference>
<keyword evidence="6" id="KW-1185">Reference proteome</keyword>
<evidence type="ECO:0000256" key="2">
    <source>
        <dbReference type="ARBA" id="ARBA00023125"/>
    </source>
</evidence>
<dbReference type="GO" id="GO:0003700">
    <property type="term" value="F:DNA-binding transcription factor activity"/>
    <property type="evidence" value="ECO:0007669"/>
    <property type="project" value="InterPro"/>
</dbReference>
<dbReference type="PANTHER" id="PTHR43537">
    <property type="entry name" value="TRANSCRIPTIONAL REGULATOR, GNTR FAMILY"/>
    <property type="match status" value="1"/>
</dbReference>
<dbReference type="GO" id="GO:0003677">
    <property type="term" value="F:DNA binding"/>
    <property type="evidence" value="ECO:0007669"/>
    <property type="project" value="UniProtKB-KW"/>
</dbReference>
<dbReference type="PRINTS" id="PR00035">
    <property type="entry name" value="HTHGNTR"/>
</dbReference>
<dbReference type="Pfam" id="PF00392">
    <property type="entry name" value="GntR"/>
    <property type="match status" value="1"/>
</dbReference>
<evidence type="ECO:0000313" key="5">
    <source>
        <dbReference type="EMBL" id="RQW62139.1"/>
    </source>
</evidence>
<proteinExistence type="predicted"/>
<evidence type="ECO:0000259" key="4">
    <source>
        <dbReference type="PROSITE" id="PS50949"/>
    </source>
</evidence>
<dbReference type="PANTHER" id="PTHR43537:SF5">
    <property type="entry name" value="UXU OPERON TRANSCRIPTIONAL REGULATOR"/>
    <property type="match status" value="1"/>
</dbReference>
<dbReference type="AlphaFoldDB" id="A0A3N9TDK1"/>
<keyword evidence="2" id="KW-0238">DNA-binding</keyword>
<dbReference type="InterPro" id="IPR036388">
    <property type="entry name" value="WH-like_DNA-bd_sf"/>
</dbReference>
<dbReference type="InterPro" id="IPR011711">
    <property type="entry name" value="GntR_C"/>
</dbReference>